<dbReference type="Gene3D" id="3.90.10.10">
    <property type="entry name" value="Cytochrome C3"/>
    <property type="match status" value="2"/>
</dbReference>
<reference evidence="2" key="1">
    <citation type="journal article" date="2023" name="Int. J. Syst. Evol. Microbiol.">
        <title>Methylocystis iwaonis sp. nov., a type II methane-oxidizing bacterium from surface soil of a rice paddy field in Japan, and emended description of the genus Methylocystis (ex Whittenbury et al. 1970) Bowman et al. 1993.</title>
        <authorList>
            <person name="Kaise H."/>
            <person name="Sawadogo J.B."/>
            <person name="Alam M.S."/>
            <person name="Ueno C."/>
            <person name="Dianou D."/>
            <person name="Shinjo R."/>
            <person name="Asakawa S."/>
        </authorList>
    </citation>
    <scope>NUCLEOTIDE SEQUENCE</scope>
    <source>
        <strain evidence="2">LMG27198</strain>
    </source>
</reference>
<dbReference type="CDD" id="cd08168">
    <property type="entry name" value="Cytochrom_C3"/>
    <property type="match status" value="1"/>
</dbReference>
<proteinExistence type="predicted"/>
<dbReference type="InterPro" id="IPR054337">
    <property type="entry name" value="Mtrc-MtrF-like_dom_II/IV"/>
</dbReference>
<name>A0A9W6GY01_9HYPH</name>
<evidence type="ECO:0000259" key="1">
    <source>
        <dbReference type="Pfam" id="PF22113"/>
    </source>
</evidence>
<dbReference type="RefSeq" id="WP_281805833.1">
    <property type="nucleotide sequence ID" value="NZ_BSEC01000002.1"/>
</dbReference>
<sequence length="252" mass="27857">MSKWLWIAAALGLVVAAVALGALRLHVTVNAKNLQGLISPGKLSAAHAFLNENCSGCHSPSVAVATAKCAACHANDKALLERRPTAFHANVSQCGGCHVEHQGETIRPVLMDHRLLARLGEHDARARLDSKATPRLSVEQSLRWLRGQSSEAALDCATCHKTKDRHVGLFGVECGECHRTEQWTIEGYRHPSARSVDCAQCHQAPPSHYMEHFRMVSQKVVEEPNAQVNQCYLCHQTTAWNDLKKIGWYKHH</sequence>
<dbReference type="AlphaFoldDB" id="A0A9W6GY01"/>
<organism evidence="2 3">
    <name type="scientific">Methylocystis echinoides</name>
    <dbReference type="NCBI Taxonomy" id="29468"/>
    <lineage>
        <taxon>Bacteria</taxon>
        <taxon>Pseudomonadati</taxon>
        <taxon>Pseudomonadota</taxon>
        <taxon>Alphaproteobacteria</taxon>
        <taxon>Hyphomicrobiales</taxon>
        <taxon>Methylocystaceae</taxon>
        <taxon>Methylocystis</taxon>
    </lineage>
</organism>
<dbReference type="Pfam" id="PF22113">
    <property type="entry name" value="Mtrc-MtrF_II-IV_dom"/>
    <property type="match status" value="1"/>
</dbReference>
<dbReference type="EMBL" id="BSEC01000002">
    <property type="protein sequence ID" value="GLI95158.1"/>
    <property type="molecule type" value="Genomic_DNA"/>
</dbReference>
<comment type="caution">
    <text evidence="2">The sequence shown here is derived from an EMBL/GenBank/DDBJ whole genome shotgun (WGS) entry which is preliminary data.</text>
</comment>
<feature type="domain" description="Outer membrane cytochrome MtrC/MtrF-like" evidence="1">
    <location>
        <begin position="63"/>
        <end position="244"/>
    </location>
</feature>
<dbReference type="InterPro" id="IPR036280">
    <property type="entry name" value="Multihaem_cyt_sf"/>
</dbReference>
<dbReference type="Proteomes" id="UP001144323">
    <property type="component" value="Unassembled WGS sequence"/>
</dbReference>
<keyword evidence="3" id="KW-1185">Reference proteome</keyword>
<gene>
    <name evidence="2" type="ORF">LMG27198_41500</name>
</gene>
<evidence type="ECO:0000313" key="2">
    <source>
        <dbReference type="EMBL" id="GLI95158.1"/>
    </source>
</evidence>
<protein>
    <recommendedName>
        <fullName evidence="1">Outer membrane cytochrome MtrC/MtrF-like domain-containing protein</fullName>
    </recommendedName>
</protein>
<dbReference type="SUPFAM" id="SSF48695">
    <property type="entry name" value="Multiheme cytochromes"/>
    <property type="match status" value="1"/>
</dbReference>
<evidence type="ECO:0000313" key="3">
    <source>
        <dbReference type="Proteomes" id="UP001144323"/>
    </source>
</evidence>
<accession>A0A9W6GY01</accession>